<proteinExistence type="inferred from homology"/>
<comment type="caution">
    <text evidence="10">The sequence shown here is derived from an EMBL/GenBank/DDBJ whole genome shotgun (WGS) entry which is preliminary data.</text>
</comment>
<keyword evidence="2" id="KW-0813">Transport</keyword>
<feature type="transmembrane region" description="Helical" evidence="8">
    <location>
        <begin position="154"/>
        <end position="173"/>
    </location>
</feature>
<feature type="transmembrane region" description="Helical" evidence="8">
    <location>
        <begin position="284"/>
        <end position="302"/>
    </location>
</feature>
<evidence type="ECO:0000259" key="9">
    <source>
        <dbReference type="PROSITE" id="PS50850"/>
    </source>
</evidence>
<evidence type="ECO:0000256" key="6">
    <source>
        <dbReference type="ARBA" id="ARBA00024338"/>
    </source>
</evidence>
<dbReference type="InterPro" id="IPR036259">
    <property type="entry name" value="MFS_trans_sf"/>
</dbReference>
<feature type="compositionally biased region" description="Polar residues" evidence="7">
    <location>
        <begin position="112"/>
        <end position="129"/>
    </location>
</feature>
<feature type="transmembrane region" description="Helical" evidence="8">
    <location>
        <begin position="12"/>
        <end position="36"/>
    </location>
</feature>
<accession>A0AAE1EI05</accession>
<evidence type="ECO:0000256" key="7">
    <source>
        <dbReference type="SAM" id="MobiDB-lite"/>
    </source>
</evidence>
<dbReference type="InterPro" id="IPR011701">
    <property type="entry name" value="MFS"/>
</dbReference>
<dbReference type="Pfam" id="PF07690">
    <property type="entry name" value="MFS_1"/>
    <property type="match status" value="1"/>
</dbReference>
<dbReference type="PANTHER" id="PTHR23505">
    <property type="entry name" value="SPINSTER"/>
    <property type="match status" value="1"/>
</dbReference>
<dbReference type="GO" id="GO:0016020">
    <property type="term" value="C:membrane"/>
    <property type="evidence" value="ECO:0007669"/>
    <property type="project" value="UniProtKB-SubCell"/>
</dbReference>
<feature type="transmembrane region" description="Helical" evidence="8">
    <location>
        <begin position="250"/>
        <end position="272"/>
    </location>
</feature>
<evidence type="ECO:0000256" key="2">
    <source>
        <dbReference type="ARBA" id="ARBA00022448"/>
    </source>
</evidence>
<dbReference type="GO" id="GO:0022857">
    <property type="term" value="F:transmembrane transporter activity"/>
    <property type="evidence" value="ECO:0007669"/>
    <property type="project" value="InterPro"/>
</dbReference>
<dbReference type="InterPro" id="IPR044770">
    <property type="entry name" value="MFS_spinster-like"/>
</dbReference>
<sequence length="337" mass="36464">MISDMFPEVLRALALGIFNWGIYLGYGLSYAVGNFVTEADIGGLGWRWSYIVTGIMGVVATLLLFLVVPEPPRGGQFKLKTNTEEEMDDKNNKTTDKDTEQKETNCSKDNDSSNTEASNNKTVDSVTESNTKEGLISDNPGLLEGIKSLLKPPVLVLCLAACIRHTAGFAWAYNTQQYFLTYYPDFNLGLWVTGASIIGGSLGVAVGGLVSDRLVKRIGIKARVYVLAGSQLLASPFAAGVLYFPPPGAFFSLLGAYIFAEMWFGVLFAVLLELVSGSVQSTGLAIFLFVMNNVGGNLPVLIDPLSNLLSYRTALLIMYPGGYFASSIVFFLTSFVL</sequence>
<feature type="transmembrane region" description="Helical" evidence="8">
    <location>
        <begin position="188"/>
        <end position="210"/>
    </location>
</feature>
<dbReference type="PANTHER" id="PTHR23505:SF96">
    <property type="entry name" value="LP14756P"/>
    <property type="match status" value="1"/>
</dbReference>
<feature type="region of interest" description="Disordered" evidence="7">
    <location>
        <begin position="76"/>
        <end position="132"/>
    </location>
</feature>
<dbReference type="SUPFAM" id="SSF103473">
    <property type="entry name" value="MFS general substrate transporter"/>
    <property type="match status" value="1"/>
</dbReference>
<name>A0AAE1EI05_PETCI</name>
<feature type="domain" description="Major facilitator superfamily (MFS) profile" evidence="9">
    <location>
        <begin position="1"/>
        <end position="337"/>
    </location>
</feature>
<protein>
    <recommendedName>
        <fullName evidence="9">Major facilitator superfamily (MFS) profile domain-containing protein</fullName>
    </recommendedName>
</protein>
<dbReference type="Proteomes" id="UP001286313">
    <property type="component" value="Unassembled WGS sequence"/>
</dbReference>
<comment type="subcellular location">
    <subcellularLocation>
        <location evidence="1">Membrane</location>
        <topology evidence="1">Multi-pass membrane protein</topology>
    </subcellularLocation>
</comment>
<evidence type="ECO:0000313" key="10">
    <source>
        <dbReference type="EMBL" id="KAK3852959.1"/>
    </source>
</evidence>
<keyword evidence="4 8" id="KW-1133">Transmembrane helix</keyword>
<dbReference type="InterPro" id="IPR020846">
    <property type="entry name" value="MFS_dom"/>
</dbReference>
<feature type="transmembrane region" description="Helical" evidence="8">
    <location>
        <begin position="314"/>
        <end position="336"/>
    </location>
</feature>
<organism evidence="10 11">
    <name type="scientific">Petrolisthes cinctipes</name>
    <name type="common">Flat porcelain crab</name>
    <dbReference type="NCBI Taxonomy" id="88211"/>
    <lineage>
        <taxon>Eukaryota</taxon>
        <taxon>Metazoa</taxon>
        <taxon>Ecdysozoa</taxon>
        <taxon>Arthropoda</taxon>
        <taxon>Crustacea</taxon>
        <taxon>Multicrustacea</taxon>
        <taxon>Malacostraca</taxon>
        <taxon>Eumalacostraca</taxon>
        <taxon>Eucarida</taxon>
        <taxon>Decapoda</taxon>
        <taxon>Pleocyemata</taxon>
        <taxon>Anomura</taxon>
        <taxon>Galatheoidea</taxon>
        <taxon>Porcellanidae</taxon>
        <taxon>Petrolisthes</taxon>
    </lineage>
</organism>
<keyword evidence="5 8" id="KW-0472">Membrane</keyword>
<evidence type="ECO:0000256" key="8">
    <source>
        <dbReference type="SAM" id="Phobius"/>
    </source>
</evidence>
<evidence type="ECO:0000256" key="4">
    <source>
        <dbReference type="ARBA" id="ARBA00022989"/>
    </source>
</evidence>
<dbReference type="Gene3D" id="1.20.1250.20">
    <property type="entry name" value="MFS general substrate transporter like domains"/>
    <property type="match status" value="1"/>
</dbReference>
<keyword evidence="11" id="KW-1185">Reference proteome</keyword>
<feature type="compositionally biased region" description="Basic and acidic residues" evidence="7">
    <location>
        <begin position="89"/>
        <end position="111"/>
    </location>
</feature>
<feature type="transmembrane region" description="Helical" evidence="8">
    <location>
        <begin position="48"/>
        <end position="68"/>
    </location>
</feature>
<keyword evidence="3 8" id="KW-0812">Transmembrane</keyword>
<dbReference type="EMBL" id="JAWQEG010007164">
    <property type="protein sequence ID" value="KAK3852959.1"/>
    <property type="molecule type" value="Genomic_DNA"/>
</dbReference>
<dbReference type="PROSITE" id="PS50850">
    <property type="entry name" value="MFS"/>
    <property type="match status" value="1"/>
</dbReference>
<reference evidence="10" key="1">
    <citation type="submission" date="2023-10" db="EMBL/GenBank/DDBJ databases">
        <title>Genome assemblies of two species of porcelain crab, Petrolisthes cinctipes and Petrolisthes manimaculis (Anomura: Porcellanidae).</title>
        <authorList>
            <person name="Angst P."/>
        </authorList>
    </citation>
    <scope>NUCLEOTIDE SEQUENCE</scope>
    <source>
        <strain evidence="10">PB745_01</strain>
        <tissue evidence="10">Gill</tissue>
    </source>
</reference>
<feature type="transmembrane region" description="Helical" evidence="8">
    <location>
        <begin position="222"/>
        <end position="244"/>
    </location>
</feature>
<evidence type="ECO:0000256" key="5">
    <source>
        <dbReference type="ARBA" id="ARBA00023136"/>
    </source>
</evidence>
<evidence type="ECO:0000313" key="11">
    <source>
        <dbReference type="Proteomes" id="UP001286313"/>
    </source>
</evidence>
<gene>
    <name evidence="10" type="ORF">Pcinc_040472</name>
</gene>
<evidence type="ECO:0000256" key="1">
    <source>
        <dbReference type="ARBA" id="ARBA00004141"/>
    </source>
</evidence>
<comment type="similarity">
    <text evidence="6">Belongs to the major facilitator superfamily. Spinster (TC 2.A.1.49) family.</text>
</comment>
<dbReference type="AlphaFoldDB" id="A0AAE1EI05"/>
<evidence type="ECO:0000256" key="3">
    <source>
        <dbReference type="ARBA" id="ARBA00022692"/>
    </source>
</evidence>